<dbReference type="CDD" id="cd05483">
    <property type="entry name" value="retropepsin_like_bacteria"/>
    <property type="match status" value="1"/>
</dbReference>
<dbReference type="Proteomes" id="UP001566476">
    <property type="component" value="Unassembled WGS sequence"/>
</dbReference>
<sequence length="195" mass="19434">MPAPRHRFPARPSTSSRRRCLAVALVLTAGLSSGCSFTVRGDDPAPRPATGASSAPAGTTTVDLQVLQQGSATLALVPVTIGGEGPFPFVLDTGASSSAVNSDLARQLGLEPTGGSADVSGVTGTQQVQLVTVPSWAVGDASLPARPVGAIDFPTPGGDEGGGTSEIAGLLGSDVLSTFGSITVDYAAGELRFTQ</sequence>
<keyword evidence="1" id="KW-0645">Protease</keyword>
<dbReference type="SUPFAM" id="SSF50630">
    <property type="entry name" value="Acid proteases"/>
    <property type="match status" value="1"/>
</dbReference>
<comment type="caution">
    <text evidence="1">The sequence shown here is derived from an EMBL/GenBank/DDBJ whole genome shotgun (WGS) entry which is preliminary data.</text>
</comment>
<organism evidence="1 2">
    <name type="scientific">Kineococcus mangrovi</name>
    <dbReference type="NCBI Taxonomy" id="1660183"/>
    <lineage>
        <taxon>Bacteria</taxon>
        <taxon>Bacillati</taxon>
        <taxon>Actinomycetota</taxon>
        <taxon>Actinomycetes</taxon>
        <taxon>Kineosporiales</taxon>
        <taxon>Kineosporiaceae</taxon>
        <taxon>Kineococcus</taxon>
    </lineage>
</organism>
<dbReference type="InterPro" id="IPR021109">
    <property type="entry name" value="Peptidase_aspartic_dom_sf"/>
</dbReference>
<keyword evidence="1" id="KW-0378">Hydrolase</keyword>
<dbReference type="PROSITE" id="PS00141">
    <property type="entry name" value="ASP_PROTEASE"/>
    <property type="match status" value="1"/>
</dbReference>
<reference evidence="1 2" key="1">
    <citation type="submission" date="2024-07" db="EMBL/GenBank/DDBJ databases">
        <authorList>
            <person name="Thanompreechachai J."/>
            <person name="Duangmal K."/>
        </authorList>
    </citation>
    <scope>NUCLEOTIDE SEQUENCE [LARGE SCALE GENOMIC DNA]</scope>
    <source>
        <strain evidence="1 2">TBRC 1896</strain>
    </source>
</reference>
<dbReference type="RefSeq" id="WP_370720220.1">
    <property type="nucleotide sequence ID" value="NZ_JBGGTQ010000009.1"/>
</dbReference>
<dbReference type="GO" id="GO:0006508">
    <property type="term" value="P:proteolysis"/>
    <property type="evidence" value="ECO:0007669"/>
    <property type="project" value="UniProtKB-KW"/>
</dbReference>
<dbReference type="EMBL" id="JBGGTQ010000009">
    <property type="protein sequence ID" value="MEZ0493980.1"/>
    <property type="molecule type" value="Genomic_DNA"/>
</dbReference>
<evidence type="ECO:0000313" key="1">
    <source>
        <dbReference type="EMBL" id="MEZ0493980.1"/>
    </source>
</evidence>
<proteinExistence type="predicted"/>
<dbReference type="Pfam" id="PF13650">
    <property type="entry name" value="Asp_protease_2"/>
    <property type="match status" value="1"/>
</dbReference>
<dbReference type="InterPro" id="IPR034122">
    <property type="entry name" value="Retropepsin-like_bacterial"/>
</dbReference>
<keyword evidence="2" id="KW-1185">Reference proteome</keyword>
<evidence type="ECO:0000313" key="2">
    <source>
        <dbReference type="Proteomes" id="UP001566476"/>
    </source>
</evidence>
<dbReference type="GO" id="GO:0008233">
    <property type="term" value="F:peptidase activity"/>
    <property type="evidence" value="ECO:0007669"/>
    <property type="project" value="UniProtKB-KW"/>
</dbReference>
<gene>
    <name evidence="1" type="ORF">AB2L28_17225</name>
</gene>
<protein>
    <submittedName>
        <fullName evidence="1">TIGR02281 family clan AA aspartic protease</fullName>
    </submittedName>
</protein>
<accession>A0ABV4I624</accession>
<dbReference type="Gene3D" id="2.40.70.10">
    <property type="entry name" value="Acid Proteases"/>
    <property type="match status" value="1"/>
</dbReference>
<name>A0ABV4I624_9ACTN</name>
<dbReference type="PROSITE" id="PS51257">
    <property type="entry name" value="PROKAR_LIPOPROTEIN"/>
    <property type="match status" value="1"/>
</dbReference>
<dbReference type="InterPro" id="IPR001969">
    <property type="entry name" value="Aspartic_peptidase_AS"/>
</dbReference>